<feature type="region of interest" description="Disordered" evidence="1">
    <location>
        <begin position="225"/>
        <end position="318"/>
    </location>
</feature>
<reference evidence="2" key="1">
    <citation type="journal article" date="2020" name="Stud. Mycol.">
        <title>101 Dothideomycetes genomes: a test case for predicting lifestyles and emergence of pathogens.</title>
        <authorList>
            <person name="Haridas S."/>
            <person name="Albert R."/>
            <person name="Binder M."/>
            <person name="Bloem J."/>
            <person name="Labutti K."/>
            <person name="Salamov A."/>
            <person name="Andreopoulos B."/>
            <person name="Baker S."/>
            <person name="Barry K."/>
            <person name="Bills G."/>
            <person name="Bluhm B."/>
            <person name="Cannon C."/>
            <person name="Castanera R."/>
            <person name="Culley D."/>
            <person name="Daum C."/>
            <person name="Ezra D."/>
            <person name="Gonzalez J."/>
            <person name="Henrissat B."/>
            <person name="Kuo A."/>
            <person name="Liang C."/>
            <person name="Lipzen A."/>
            <person name="Lutzoni F."/>
            <person name="Magnuson J."/>
            <person name="Mondo S."/>
            <person name="Nolan M."/>
            <person name="Ohm R."/>
            <person name="Pangilinan J."/>
            <person name="Park H.-J."/>
            <person name="Ramirez L."/>
            <person name="Alfaro M."/>
            <person name="Sun H."/>
            <person name="Tritt A."/>
            <person name="Yoshinaga Y."/>
            <person name="Zwiers L.-H."/>
            <person name="Turgeon B."/>
            <person name="Goodwin S."/>
            <person name="Spatafora J."/>
            <person name="Crous P."/>
            <person name="Grigoriev I."/>
        </authorList>
    </citation>
    <scope>NUCLEOTIDE SEQUENCE</scope>
    <source>
        <strain evidence="2">CBS 109.77</strain>
    </source>
</reference>
<evidence type="ECO:0000256" key="1">
    <source>
        <dbReference type="SAM" id="MobiDB-lite"/>
    </source>
</evidence>
<evidence type="ECO:0000313" key="3">
    <source>
        <dbReference type="Proteomes" id="UP000799757"/>
    </source>
</evidence>
<keyword evidence="3" id="KW-1185">Reference proteome</keyword>
<feature type="compositionally biased region" description="Basic and acidic residues" evidence="1">
    <location>
        <begin position="63"/>
        <end position="74"/>
    </location>
</feature>
<dbReference type="PANTHER" id="PTHR38703:SF1">
    <property type="entry name" value="ALLERGEN"/>
    <property type="match status" value="1"/>
</dbReference>
<dbReference type="AlphaFoldDB" id="A0A6A6XM55"/>
<feature type="compositionally biased region" description="Polar residues" evidence="1">
    <location>
        <begin position="291"/>
        <end position="301"/>
    </location>
</feature>
<feature type="compositionally biased region" description="Basic residues" evidence="1">
    <location>
        <begin position="1"/>
        <end position="27"/>
    </location>
</feature>
<evidence type="ECO:0000313" key="2">
    <source>
        <dbReference type="EMBL" id="KAF2797600.1"/>
    </source>
</evidence>
<feature type="compositionally biased region" description="Polar residues" evidence="1">
    <location>
        <begin position="232"/>
        <end position="270"/>
    </location>
</feature>
<feature type="compositionally biased region" description="Polar residues" evidence="1">
    <location>
        <begin position="104"/>
        <end position="140"/>
    </location>
</feature>
<organism evidence="2 3">
    <name type="scientific">Melanomma pulvis-pyrius CBS 109.77</name>
    <dbReference type="NCBI Taxonomy" id="1314802"/>
    <lineage>
        <taxon>Eukaryota</taxon>
        <taxon>Fungi</taxon>
        <taxon>Dikarya</taxon>
        <taxon>Ascomycota</taxon>
        <taxon>Pezizomycotina</taxon>
        <taxon>Dothideomycetes</taxon>
        <taxon>Pleosporomycetidae</taxon>
        <taxon>Pleosporales</taxon>
        <taxon>Melanommataceae</taxon>
        <taxon>Melanomma</taxon>
    </lineage>
</organism>
<dbReference type="OrthoDB" id="5325276at2759"/>
<accession>A0A6A6XM55</accession>
<gene>
    <name evidence="2" type="ORF">K505DRAFT_358299</name>
</gene>
<dbReference type="PANTHER" id="PTHR38703">
    <property type="entry name" value="CHROMOSOME 8, WHOLE GENOME SHOTGUN SEQUENCE"/>
    <property type="match status" value="1"/>
</dbReference>
<sequence length="557" mass="62690">MERKLKNFFRKVSTRRKADRQTQRTKQKPTPPSTDPEQTPGRNVLHVGQDLESFPPIDLNSEPLRRSVQQEHESLSQYTKQNIESPWRSSEARPGLSYLPHEATSFQTMTPQQAGRTESQAGNVESYTSRDSSPEIASNRQSEVMADSIAHDYAAYQSMPSPTTVPNRPQHITLGDDTRLMTDESMLRHNEDIADRNIVANSSEHGSSLHSLTDNEDKLLTHLRKGPIGKQSVGNNSTGKGSIRSTGINDQHSPSLESSSVKSQYSNRQSWPVRVAREELHWGKRKGTGDGNNVSQASSSRDFAPQQRMDRKSDVGSMDLRAAIVDGGKNDRDDRQADDRLASALKERLFIKGVDLDDSVDVDQSTCWAPAVTHEVIKPTAHHIREEKIHREIHNYEVYHRIQPVYETEVLPTRHFVPDPKSNSMIEVSEDQLPDCTGVNQRWFIGENKINTRASPYSHTRLTKPKIADEKPYMTPEGFERRETTIMHSPTLEDLSQYGGPVRTVHFPGTPEEKKAHFNARPDAVPFTLKDLSGSQPNSPIPIPEQLVPPRSSSVRT</sequence>
<feature type="region of interest" description="Disordered" evidence="1">
    <location>
        <begin position="1"/>
        <end position="140"/>
    </location>
</feature>
<dbReference type="EMBL" id="MU001803">
    <property type="protein sequence ID" value="KAF2797600.1"/>
    <property type="molecule type" value="Genomic_DNA"/>
</dbReference>
<name>A0A6A6XM55_9PLEO</name>
<proteinExistence type="predicted"/>
<feature type="compositionally biased region" description="Polar residues" evidence="1">
    <location>
        <begin position="75"/>
        <end position="88"/>
    </location>
</feature>
<dbReference type="Proteomes" id="UP000799757">
    <property type="component" value="Unassembled WGS sequence"/>
</dbReference>
<protein>
    <submittedName>
        <fullName evidence="2">Uncharacterized protein</fullName>
    </submittedName>
</protein>
<feature type="region of interest" description="Disordered" evidence="1">
    <location>
        <begin position="527"/>
        <end position="557"/>
    </location>
</feature>